<dbReference type="RefSeq" id="WP_395417886.1">
    <property type="nucleotide sequence ID" value="NZ_JBIPKE010000018.1"/>
</dbReference>
<dbReference type="SUPFAM" id="SSF53448">
    <property type="entry name" value="Nucleotide-diphospho-sugar transferases"/>
    <property type="match status" value="1"/>
</dbReference>
<dbReference type="CDD" id="cd04181">
    <property type="entry name" value="NTP_transferase"/>
    <property type="match status" value="1"/>
</dbReference>
<dbReference type="Pfam" id="PF00483">
    <property type="entry name" value="NTP_transferase"/>
    <property type="match status" value="1"/>
</dbReference>
<dbReference type="Gene3D" id="3.90.550.10">
    <property type="entry name" value="Spore Coat Polysaccharide Biosynthesis Protein SpsA, Chain A"/>
    <property type="match status" value="1"/>
</dbReference>
<dbReference type="InterPro" id="IPR029044">
    <property type="entry name" value="Nucleotide-diphossugar_trans"/>
</dbReference>
<gene>
    <name evidence="2" type="ORF">ACHKAR_13775</name>
</gene>
<evidence type="ECO:0000313" key="2">
    <source>
        <dbReference type="EMBL" id="MFH6984517.1"/>
    </source>
</evidence>
<name>A0ABW7NAY8_9BACT</name>
<dbReference type="PANTHER" id="PTHR22572">
    <property type="entry name" value="SUGAR-1-PHOSPHATE GUANYL TRANSFERASE"/>
    <property type="match status" value="1"/>
</dbReference>
<dbReference type="Gene3D" id="2.160.10.10">
    <property type="entry name" value="Hexapeptide repeat proteins"/>
    <property type="match status" value="1"/>
</dbReference>
<evidence type="ECO:0000313" key="3">
    <source>
        <dbReference type="Proteomes" id="UP001610063"/>
    </source>
</evidence>
<keyword evidence="3" id="KW-1185">Reference proteome</keyword>
<protein>
    <submittedName>
        <fullName evidence="2">Sugar phosphate nucleotidyltransferase</fullName>
    </submittedName>
</protein>
<sequence>MNLIVPMAGMGKRLRPHTLTTPKPLIPIAGKPIVQRLVEDIAAVTPEKIEHIGFVVGDFGPETEVQLLQIAQAVGATGHIFYQQEALGTAHAVHCAREVLQGRVTVAFSDTLFKANFTLNTEDDGIIWVKRVEDPSAYGVVNLDIEGVITEFVEKPKNPVSDLAIIGIYYFKEGEKLRDQLDYIIEHDIRASGEFQLTTALENLKKEGVRFTTGAVDEWLDCGNKKVTVQSNSRYLGFLDENIISDSAVIEGTVIIPPVYIGDGVKITSSVIGPNVSVGAGSEIRDSRIKDSLIQNHVNLKDINLVNSMIGNCVIMEAKPAEVSLGDFTEWKG</sequence>
<evidence type="ECO:0000259" key="1">
    <source>
        <dbReference type="Pfam" id="PF00483"/>
    </source>
</evidence>
<reference evidence="2 3" key="1">
    <citation type="journal article" date="2013" name="Int. J. Syst. Evol. Microbiol.">
        <title>Marinoscillum luteum sp. nov., isolated from marine sediment.</title>
        <authorList>
            <person name="Cha I.T."/>
            <person name="Park S.J."/>
            <person name="Kim S.J."/>
            <person name="Kim J.G."/>
            <person name="Jung M.Y."/>
            <person name="Shin K.S."/>
            <person name="Kwon K.K."/>
            <person name="Yang S.H."/>
            <person name="Seo Y.S."/>
            <person name="Rhee S.K."/>
        </authorList>
    </citation>
    <scope>NUCLEOTIDE SEQUENCE [LARGE SCALE GENOMIC DNA]</scope>
    <source>
        <strain evidence="2 3">KCTC 23939</strain>
    </source>
</reference>
<accession>A0ABW7NAY8</accession>
<organism evidence="2 3">
    <name type="scientific">Marinoscillum luteum</name>
    <dbReference type="NCBI Taxonomy" id="861051"/>
    <lineage>
        <taxon>Bacteria</taxon>
        <taxon>Pseudomonadati</taxon>
        <taxon>Bacteroidota</taxon>
        <taxon>Cytophagia</taxon>
        <taxon>Cytophagales</taxon>
        <taxon>Reichenbachiellaceae</taxon>
        <taxon>Marinoscillum</taxon>
    </lineage>
</organism>
<dbReference type="Proteomes" id="UP001610063">
    <property type="component" value="Unassembled WGS sequence"/>
</dbReference>
<comment type="caution">
    <text evidence="2">The sequence shown here is derived from an EMBL/GenBank/DDBJ whole genome shotgun (WGS) entry which is preliminary data.</text>
</comment>
<dbReference type="InterPro" id="IPR005835">
    <property type="entry name" value="NTP_transferase_dom"/>
</dbReference>
<feature type="domain" description="Nucleotidyl transferase" evidence="1">
    <location>
        <begin position="8"/>
        <end position="229"/>
    </location>
</feature>
<dbReference type="InterPro" id="IPR050486">
    <property type="entry name" value="Mannose-1P_guanyltransferase"/>
</dbReference>
<proteinExistence type="predicted"/>
<dbReference type="EMBL" id="JBIPKE010000018">
    <property type="protein sequence ID" value="MFH6984517.1"/>
    <property type="molecule type" value="Genomic_DNA"/>
</dbReference>